<keyword evidence="4 5" id="KW-0472">Membrane</keyword>
<dbReference type="EMBL" id="CANHGI010000001">
    <property type="protein sequence ID" value="CAI5438617.1"/>
    <property type="molecule type" value="Genomic_DNA"/>
</dbReference>
<dbReference type="Gene3D" id="1.10.1450.10">
    <property type="entry name" value="Tetraspanin"/>
    <property type="match status" value="1"/>
</dbReference>
<keyword evidence="2 5" id="KW-0812">Transmembrane</keyword>
<feature type="transmembrane region" description="Helical" evidence="5">
    <location>
        <begin position="60"/>
        <end position="86"/>
    </location>
</feature>
<feature type="transmembrane region" description="Helical" evidence="5">
    <location>
        <begin position="106"/>
        <end position="128"/>
    </location>
</feature>
<dbReference type="Pfam" id="PF00335">
    <property type="entry name" value="Tetraspanin"/>
    <property type="match status" value="1"/>
</dbReference>
<evidence type="ECO:0000256" key="3">
    <source>
        <dbReference type="ARBA" id="ARBA00022989"/>
    </source>
</evidence>
<evidence type="ECO:0000256" key="1">
    <source>
        <dbReference type="ARBA" id="ARBA00004141"/>
    </source>
</evidence>
<feature type="transmembrane region" description="Helical" evidence="5">
    <location>
        <begin position="308"/>
        <end position="333"/>
    </location>
</feature>
<evidence type="ECO:0008006" key="8">
    <source>
        <dbReference type="Google" id="ProtNLM"/>
    </source>
</evidence>
<dbReference type="InterPro" id="IPR018499">
    <property type="entry name" value="Tetraspanin/Peripherin"/>
</dbReference>
<evidence type="ECO:0000256" key="4">
    <source>
        <dbReference type="ARBA" id="ARBA00023136"/>
    </source>
</evidence>
<evidence type="ECO:0000256" key="5">
    <source>
        <dbReference type="SAM" id="Phobius"/>
    </source>
</evidence>
<dbReference type="Proteomes" id="UP001152747">
    <property type="component" value="Unassembled WGS sequence"/>
</dbReference>
<proteinExistence type="predicted"/>
<accession>A0A9P1I5E6</accession>
<dbReference type="AlphaFoldDB" id="A0A9P1I5E6"/>
<dbReference type="OrthoDB" id="71600at2759"/>
<dbReference type="InterPro" id="IPR008952">
    <property type="entry name" value="Tetraspanin_EC2_sf"/>
</dbReference>
<reference evidence="6" key="1">
    <citation type="submission" date="2022-11" db="EMBL/GenBank/DDBJ databases">
        <authorList>
            <person name="Kikuchi T."/>
        </authorList>
    </citation>
    <scope>NUCLEOTIDE SEQUENCE</scope>
    <source>
        <strain evidence="6">PS1010</strain>
    </source>
</reference>
<organism evidence="6 7">
    <name type="scientific">Caenorhabditis angaria</name>
    <dbReference type="NCBI Taxonomy" id="860376"/>
    <lineage>
        <taxon>Eukaryota</taxon>
        <taxon>Metazoa</taxon>
        <taxon>Ecdysozoa</taxon>
        <taxon>Nematoda</taxon>
        <taxon>Chromadorea</taxon>
        <taxon>Rhabditida</taxon>
        <taxon>Rhabditina</taxon>
        <taxon>Rhabditomorpha</taxon>
        <taxon>Rhabditoidea</taxon>
        <taxon>Rhabditidae</taxon>
        <taxon>Peloderinae</taxon>
        <taxon>Caenorhabditis</taxon>
    </lineage>
</organism>
<evidence type="ECO:0000313" key="7">
    <source>
        <dbReference type="Proteomes" id="UP001152747"/>
    </source>
</evidence>
<gene>
    <name evidence="6" type="ORF">CAMP_LOCUS1254</name>
</gene>
<dbReference type="GO" id="GO:0016020">
    <property type="term" value="C:membrane"/>
    <property type="evidence" value="ECO:0007669"/>
    <property type="project" value="UniProtKB-SubCell"/>
</dbReference>
<comment type="caution">
    <text evidence="6">The sequence shown here is derived from an EMBL/GenBank/DDBJ whole genome shotgun (WGS) entry which is preliminary data.</text>
</comment>
<dbReference type="SUPFAM" id="SSF48652">
    <property type="entry name" value="Tetraspanin"/>
    <property type="match status" value="1"/>
</dbReference>
<sequence>MFKRIKRNKAGNEEIVEPTNYDELSPVFRLVSLYEIALHDEWKYVKLYCPTPRKPLRNGVYLGVGIEAIRAIIAVIILIVLIVHRLKWMPNIGGDNAEAFSIISKLLYYWSAFTLVVFFIIIIQLASYYTQTSSIIILSTCLNFVVSLIVISLLFLIALYLNNDENIIKDAMLQNVLRRGNLESMQRTMECCGFENYDDYREPFLLKYSDPLTFKKVEQPNFLQWTVKNSDFILTVPDSCCIVPRTQQNVYFSCARQNVSDVRELRQYYNDKDYLKLFRLLNNPKGLPIHERGCVQLFVEAFDKYSTFLIVLLIIFAILNAISVGWIICFLLYNDGIGQILNKTTLFDVSRNTGVHFLMSLDGGDRPFHDEFSLIEYLRETDIDKIVIEAPQPERKRNDL</sequence>
<keyword evidence="7" id="KW-1185">Reference proteome</keyword>
<name>A0A9P1I5E6_9PELO</name>
<comment type="subcellular location">
    <subcellularLocation>
        <location evidence="1">Membrane</location>
        <topology evidence="1">Multi-pass membrane protein</topology>
    </subcellularLocation>
</comment>
<keyword evidence="3 5" id="KW-1133">Transmembrane helix</keyword>
<evidence type="ECO:0000313" key="6">
    <source>
        <dbReference type="EMBL" id="CAI5438617.1"/>
    </source>
</evidence>
<evidence type="ECO:0000256" key="2">
    <source>
        <dbReference type="ARBA" id="ARBA00022692"/>
    </source>
</evidence>
<feature type="transmembrane region" description="Helical" evidence="5">
    <location>
        <begin position="135"/>
        <end position="161"/>
    </location>
</feature>
<protein>
    <recommendedName>
        <fullName evidence="8">Tetraspanin</fullName>
    </recommendedName>
</protein>